<accession>A0A0M3IJB3</accession>
<organism evidence="2 3">
    <name type="scientific">Ascaris lumbricoides</name>
    <name type="common">Giant roundworm</name>
    <dbReference type="NCBI Taxonomy" id="6252"/>
    <lineage>
        <taxon>Eukaryota</taxon>
        <taxon>Metazoa</taxon>
        <taxon>Ecdysozoa</taxon>
        <taxon>Nematoda</taxon>
        <taxon>Chromadorea</taxon>
        <taxon>Rhabditida</taxon>
        <taxon>Spirurina</taxon>
        <taxon>Ascaridomorpha</taxon>
        <taxon>Ascaridoidea</taxon>
        <taxon>Ascarididae</taxon>
        <taxon>Ascaris</taxon>
    </lineage>
</organism>
<keyword evidence="1" id="KW-0812">Transmembrane</keyword>
<dbReference type="WBParaSite" id="ALUE_0001872101-mRNA-1">
    <property type="protein sequence ID" value="ALUE_0001872101-mRNA-1"/>
    <property type="gene ID" value="ALUE_0001872101"/>
</dbReference>
<keyword evidence="2" id="KW-1185">Reference proteome</keyword>
<sequence>MEVGALQFTQNATHLQRNIWWNHARMAVALTAASMLVIIGTVRKQHSGACVVNISPLGLPLSIPTVHGLSSRVVIL</sequence>
<proteinExistence type="predicted"/>
<keyword evidence="1" id="KW-1133">Transmembrane helix</keyword>
<dbReference type="AlphaFoldDB" id="A0A0M3IJB3"/>
<reference evidence="3" key="1">
    <citation type="submission" date="2017-02" db="UniProtKB">
        <authorList>
            <consortium name="WormBaseParasite"/>
        </authorList>
    </citation>
    <scope>IDENTIFICATION</scope>
</reference>
<evidence type="ECO:0000313" key="2">
    <source>
        <dbReference type="Proteomes" id="UP000036681"/>
    </source>
</evidence>
<feature type="transmembrane region" description="Helical" evidence="1">
    <location>
        <begin position="20"/>
        <end position="39"/>
    </location>
</feature>
<evidence type="ECO:0000313" key="3">
    <source>
        <dbReference type="WBParaSite" id="ALUE_0001872101-mRNA-1"/>
    </source>
</evidence>
<protein>
    <submittedName>
        <fullName evidence="3">Transmembrane protein</fullName>
    </submittedName>
</protein>
<dbReference type="Proteomes" id="UP000036681">
    <property type="component" value="Unplaced"/>
</dbReference>
<keyword evidence="1" id="KW-0472">Membrane</keyword>
<name>A0A0M3IJB3_ASCLU</name>
<evidence type="ECO:0000256" key="1">
    <source>
        <dbReference type="SAM" id="Phobius"/>
    </source>
</evidence>